<evidence type="ECO:0000313" key="7">
    <source>
        <dbReference type="Proteomes" id="UP000823964"/>
    </source>
</evidence>
<dbReference type="Pfam" id="PF01074">
    <property type="entry name" value="Glyco_hydro_38N"/>
    <property type="match status" value="1"/>
</dbReference>
<accession>A0A9D1VAC8</accession>
<evidence type="ECO:0000313" key="6">
    <source>
        <dbReference type="EMBL" id="HIX19105.1"/>
    </source>
</evidence>
<dbReference type="GO" id="GO:0009313">
    <property type="term" value="P:oligosaccharide catabolic process"/>
    <property type="evidence" value="ECO:0007669"/>
    <property type="project" value="TreeGrafter"/>
</dbReference>
<dbReference type="GO" id="GO:0006013">
    <property type="term" value="P:mannose metabolic process"/>
    <property type="evidence" value="ECO:0007669"/>
    <property type="project" value="InterPro"/>
</dbReference>
<dbReference type="AlphaFoldDB" id="A0A9D1VAC8"/>
<comment type="similarity">
    <text evidence="1">Belongs to the glycosyl hydrolase 38 family.</text>
</comment>
<gene>
    <name evidence="6" type="ORF">H9862_00710</name>
</gene>
<proteinExistence type="inferred from homology"/>
<dbReference type="Gene3D" id="3.20.110.10">
    <property type="entry name" value="Glycoside hydrolase 38, N terminal domain"/>
    <property type="match status" value="1"/>
</dbReference>
<dbReference type="InterPro" id="IPR028995">
    <property type="entry name" value="Glyco_hydro_57/38_cen_sf"/>
</dbReference>
<evidence type="ECO:0000256" key="4">
    <source>
        <dbReference type="ARBA" id="ARBA00023295"/>
    </source>
</evidence>
<dbReference type="EMBL" id="DXFQ01000012">
    <property type="protein sequence ID" value="HIX19105.1"/>
    <property type="molecule type" value="Genomic_DNA"/>
</dbReference>
<dbReference type="InterPro" id="IPR011682">
    <property type="entry name" value="Glyco_hydro_38_C"/>
</dbReference>
<dbReference type="PANTHER" id="PTHR46017:SF1">
    <property type="entry name" value="ALPHA-MANNOSIDASE 2C1"/>
    <property type="match status" value="1"/>
</dbReference>
<organism evidence="6 7">
    <name type="scientific">Candidatus Akkermansia intestinigallinarum</name>
    <dbReference type="NCBI Taxonomy" id="2838431"/>
    <lineage>
        <taxon>Bacteria</taxon>
        <taxon>Pseudomonadati</taxon>
        <taxon>Verrucomicrobiota</taxon>
        <taxon>Verrucomicrobiia</taxon>
        <taxon>Verrucomicrobiales</taxon>
        <taxon>Akkermansiaceae</taxon>
        <taxon>Akkermansia</taxon>
    </lineage>
</organism>
<dbReference type="SMART" id="SM00872">
    <property type="entry name" value="Alpha-mann_mid"/>
    <property type="match status" value="1"/>
</dbReference>
<dbReference type="Pfam" id="PF22907">
    <property type="entry name" value="Ams1-like_1st"/>
    <property type="match status" value="1"/>
</dbReference>
<dbReference type="GO" id="GO:0030246">
    <property type="term" value="F:carbohydrate binding"/>
    <property type="evidence" value="ECO:0007669"/>
    <property type="project" value="InterPro"/>
</dbReference>
<evidence type="ECO:0000256" key="2">
    <source>
        <dbReference type="ARBA" id="ARBA00022723"/>
    </source>
</evidence>
<dbReference type="FunFam" id="1.20.1270.50:FF:000004">
    <property type="entry name" value="alpha-mannosidase 2C1 isoform X1"/>
    <property type="match status" value="1"/>
</dbReference>
<evidence type="ECO:0000256" key="1">
    <source>
        <dbReference type="ARBA" id="ARBA00009792"/>
    </source>
</evidence>
<dbReference type="Pfam" id="PF09261">
    <property type="entry name" value="Alpha-mann_mid"/>
    <property type="match status" value="1"/>
</dbReference>
<dbReference type="InterPro" id="IPR000602">
    <property type="entry name" value="Glyco_hydro_38_N"/>
</dbReference>
<keyword evidence="2" id="KW-0479">Metal-binding</keyword>
<protein>
    <recommendedName>
        <fullName evidence="5">Glycoside hydrolase family 38 central domain-containing protein</fullName>
    </recommendedName>
</protein>
<keyword evidence="4" id="KW-0326">Glycosidase</keyword>
<dbReference type="InterPro" id="IPR011330">
    <property type="entry name" value="Glyco_hydro/deAcase_b/a-brl"/>
</dbReference>
<name>A0A9D1VAC8_9BACT</name>
<dbReference type="SUPFAM" id="SSF74650">
    <property type="entry name" value="Galactose mutarotase-like"/>
    <property type="match status" value="1"/>
</dbReference>
<comment type="caution">
    <text evidence="6">The sequence shown here is derived from an EMBL/GenBank/DDBJ whole genome shotgun (WGS) entry which is preliminary data.</text>
</comment>
<dbReference type="InterPro" id="IPR037094">
    <property type="entry name" value="Glyco_hydro_38_cen_sf"/>
</dbReference>
<dbReference type="Proteomes" id="UP000823964">
    <property type="component" value="Unassembled WGS sequence"/>
</dbReference>
<dbReference type="FunFam" id="3.20.110.10:FF:000002">
    <property type="entry name" value="alpha-mannosidase 2C1 isoform X1"/>
    <property type="match status" value="1"/>
</dbReference>
<dbReference type="CDD" id="cd10789">
    <property type="entry name" value="GH38N_AMII_ER_cytosolic"/>
    <property type="match status" value="1"/>
</dbReference>
<evidence type="ECO:0000256" key="3">
    <source>
        <dbReference type="ARBA" id="ARBA00022801"/>
    </source>
</evidence>
<dbReference type="InterPro" id="IPR054723">
    <property type="entry name" value="Ams1-like_N"/>
</dbReference>
<dbReference type="SUPFAM" id="SSF88688">
    <property type="entry name" value="Families 57/38 glycoside transferase middle domain"/>
    <property type="match status" value="1"/>
</dbReference>
<dbReference type="InterPro" id="IPR027291">
    <property type="entry name" value="Glyco_hydro_38_N_sf"/>
</dbReference>
<keyword evidence="3" id="KW-0378">Hydrolase</keyword>
<dbReference type="InterPro" id="IPR015341">
    <property type="entry name" value="Glyco_hydro_38_cen"/>
</dbReference>
<evidence type="ECO:0000259" key="5">
    <source>
        <dbReference type="SMART" id="SM00872"/>
    </source>
</evidence>
<dbReference type="SUPFAM" id="SSF88713">
    <property type="entry name" value="Glycoside hydrolase/deacetylase"/>
    <property type="match status" value="1"/>
</dbReference>
<sequence>MFKEEFLLRLRRCELFLGRVLKDRFRSDIPLEVEFVNVGSRDLRPEDARSEEFRPLHEGERWGGPWENAWLRASVVIPEGWEHEDLVFALNLSGECLIYDDRLRPWYAVTGCSVFNETYQKDLFFPQEWMRREGRRLEFFAECTGSSLFGVNLTTDPHRTDKGIGGDFEATAKLMRLGILNRDAWLLYYDYEVLYQLCRCQPEGSYRRRQLLTALNAAADAYGDDPANAAAARRVLAPELKRPAVSSALQVFTVGHAHLDVAWLWTVHEGARKAVRTFASQLEMIRRYPGYVFGASQPQLYEFVRQRSPELFERVKQAVADGSWELQGGMWVEADCNIISGESMVRQFLHGQGFYLKHFGRRTDQLWLPDVFGYSAALPQIIRLSGCTCFLTQKLSWSQYNKFPHHSFIWKGIDGSSVLTHFPPEDTYSSEADPKRRTHGQDNYAQADVAPIFASLIGLGDGGGGPAEGHLERELRVRNLEGCPKSHFGSARDFFRKLESYRDRLPIWDGELYLEMHRGTLTNQARTKRNNRLLEQALVQLEWIAACLPPDRYPRTELERLWRVLLLNQFHDIIPGSSIEETYRVTEREHGEALRACAELTQALARELCREEAGALTLINTLPSAWQGLMRLPESCRGQRYTDASGATVPLLKEPDGSCRALVSIPAQGSLTLHEQTGAAEEAVPEAESPGACGASVACGGACARAQREALAEEFPGLLWMANERVAYGLSPDTARLLCLRDFETGQTLRFKQGGNDLLLYVDRPNNYEGWDIDQWYRSEGKPRRPHAVEVGELLETEAGCLLPVTAHIGASTIRQKLVLPSNAKRLDFETEVDWHEQRRVLRVEFPVSLPNPRGCYEIQYGHVERPLHNNTSWDMAKFEVPCQRYIDLSERGYGLALLNDCKYGSKLRRDALELTLLRSALYPDYRHEEGLHRFTYSLLPHSGTPTDNTLVSDAADGLNRAPVVLPGAACLSEHPAPYRLLPGSTVKLEVLKRAELSEKCVLRLVESCGCESECVLLGPLNAPGLETANLLEDIRPEQPEAYAVEPESPSPSAFGEADSETLAARHSIRVFRLRPFQILTLIEGEESV</sequence>
<feature type="domain" description="Glycoside hydrolase family 38 central" evidence="5">
    <location>
        <begin position="515"/>
        <end position="590"/>
    </location>
</feature>
<reference evidence="6" key="2">
    <citation type="submission" date="2021-04" db="EMBL/GenBank/DDBJ databases">
        <authorList>
            <person name="Gilroy R."/>
        </authorList>
    </citation>
    <scope>NUCLEOTIDE SEQUENCE</scope>
    <source>
        <strain evidence="6">14975</strain>
    </source>
</reference>
<dbReference type="GO" id="GO:0004559">
    <property type="term" value="F:alpha-mannosidase activity"/>
    <property type="evidence" value="ECO:0007669"/>
    <property type="project" value="InterPro"/>
</dbReference>
<dbReference type="InterPro" id="IPR011013">
    <property type="entry name" value="Gal_mutarotase_sf_dom"/>
</dbReference>
<dbReference type="GO" id="GO:0046872">
    <property type="term" value="F:metal ion binding"/>
    <property type="evidence" value="ECO:0007669"/>
    <property type="project" value="UniProtKB-KW"/>
</dbReference>
<dbReference type="PANTHER" id="PTHR46017">
    <property type="entry name" value="ALPHA-MANNOSIDASE 2C1"/>
    <property type="match status" value="1"/>
</dbReference>
<reference evidence="6" key="1">
    <citation type="journal article" date="2021" name="PeerJ">
        <title>Extensive microbial diversity within the chicken gut microbiome revealed by metagenomics and culture.</title>
        <authorList>
            <person name="Gilroy R."/>
            <person name="Ravi A."/>
            <person name="Getino M."/>
            <person name="Pursley I."/>
            <person name="Horton D.L."/>
            <person name="Alikhan N.F."/>
            <person name="Baker D."/>
            <person name="Gharbi K."/>
            <person name="Hall N."/>
            <person name="Watson M."/>
            <person name="Adriaenssens E.M."/>
            <person name="Foster-Nyarko E."/>
            <person name="Jarju S."/>
            <person name="Secka A."/>
            <person name="Antonio M."/>
            <person name="Oren A."/>
            <person name="Chaudhuri R.R."/>
            <person name="La Ragione R."/>
            <person name="Hildebrand F."/>
            <person name="Pallen M.J."/>
        </authorList>
    </citation>
    <scope>NUCLEOTIDE SEQUENCE</scope>
    <source>
        <strain evidence="6">14975</strain>
    </source>
</reference>
<dbReference type="Gene3D" id="2.70.98.30">
    <property type="entry name" value="Golgi alpha-mannosidase II, domain 4"/>
    <property type="match status" value="1"/>
</dbReference>
<dbReference type="Gene3D" id="1.20.1270.50">
    <property type="entry name" value="Glycoside hydrolase family 38, central domain"/>
    <property type="match status" value="1"/>
</dbReference>
<dbReference type="Pfam" id="PF07748">
    <property type="entry name" value="Glyco_hydro_38C"/>
    <property type="match status" value="1"/>
</dbReference>